<gene>
    <name evidence="2" type="ORF">FLAG1_07822</name>
</gene>
<evidence type="ECO:0000256" key="1">
    <source>
        <dbReference type="SAM" id="MobiDB-lite"/>
    </source>
</evidence>
<dbReference type="AlphaFoldDB" id="A0A0N0DD81"/>
<comment type="caution">
    <text evidence="2">The sequence shown here is derived from an EMBL/GenBank/DDBJ whole genome shotgun (WGS) entry which is preliminary data.</text>
</comment>
<evidence type="ECO:0000313" key="2">
    <source>
        <dbReference type="EMBL" id="KPA39307.1"/>
    </source>
</evidence>
<sequence length="74" mass="8647">MSSIKDPLETRCRRIWEGMCRDWATVVESKRKRDAQKQEDEKRRLMGADDSSEDGVVEDVDSDDDETQAFYPYA</sequence>
<reference evidence="2 3" key="1">
    <citation type="submission" date="2015-04" db="EMBL/GenBank/DDBJ databases">
        <title>The draft genome sequence of Fusarium langsethiae, a T-2/HT-2 mycotoxin producer.</title>
        <authorList>
            <person name="Lysoe E."/>
            <person name="Divon H.H."/>
            <person name="Terzi V."/>
            <person name="Orru L."/>
            <person name="Lamontanara A."/>
            <person name="Kolseth A.-K."/>
            <person name="Frandsen R.J."/>
            <person name="Nielsen K."/>
            <person name="Thrane U."/>
        </authorList>
    </citation>
    <scope>NUCLEOTIDE SEQUENCE [LARGE SCALE GENOMIC DNA]</scope>
    <source>
        <strain evidence="2 3">Fl201059</strain>
    </source>
</reference>
<dbReference type="Proteomes" id="UP000037904">
    <property type="component" value="Unassembled WGS sequence"/>
</dbReference>
<feature type="region of interest" description="Disordered" evidence="1">
    <location>
        <begin position="28"/>
        <end position="74"/>
    </location>
</feature>
<feature type="non-terminal residue" evidence="2">
    <location>
        <position position="74"/>
    </location>
</feature>
<accession>A0A0N0DD81</accession>
<evidence type="ECO:0000313" key="3">
    <source>
        <dbReference type="Proteomes" id="UP000037904"/>
    </source>
</evidence>
<proteinExistence type="predicted"/>
<name>A0A0N0DD81_FUSLA</name>
<protein>
    <submittedName>
        <fullName evidence="2">Uncharacterized protein</fullName>
    </submittedName>
</protein>
<keyword evidence="3" id="KW-1185">Reference proteome</keyword>
<organism evidence="2 3">
    <name type="scientific">Fusarium langsethiae</name>
    <dbReference type="NCBI Taxonomy" id="179993"/>
    <lineage>
        <taxon>Eukaryota</taxon>
        <taxon>Fungi</taxon>
        <taxon>Dikarya</taxon>
        <taxon>Ascomycota</taxon>
        <taxon>Pezizomycotina</taxon>
        <taxon>Sordariomycetes</taxon>
        <taxon>Hypocreomycetidae</taxon>
        <taxon>Hypocreales</taxon>
        <taxon>Nectriaceae</taxon>
        <taxon>Fusarium</taxon>
    </lineage>
</organism>
<dbReference type="EMBL" id="JXCE01000203">
    <property type="protein sequence ID" value="KPA39307.1"/>
    <property type="molecule type" value="Genomic_DNA"/>
</dbReference>
<feature type="compositionally biased region" description="Basic and acidic residues" evidence="1">
    <location>
        <begin position="28"/>
        <end position="47"/>
    </location>
</feature>
<feature type="compositionally biased region" description="Acidic residues" evidence="1">
    <location>
        <begin position="50"/>
        <end position="67"/>
    </location>
</feature>